<accession>A0ABD2KFP9</accession>
<proteinExistence type="predicted"/>
<reference evidence="2 3" key="1">
    <citation type="submission" date="2024-10" db="EMBL/GenBank/DDBJ databases">
        <authorList>
            <person name="Kim D."/>
        </authorList>
    </citation>
    <scope>NUCLEOTIDE SEQUENCE [LARGE SCALE GENOMIC DNA]</scope>
    <source>
        <strain evidence="2">Taebaek</strain>
    </source>
</reference>
<gene>
    <name evidence="2" type="ORF">niasHS_003171</name>
</gene>
<dbReference type="InterPro" id="IPR037219">
    <property type="entry name" value="Peptidase_M41-like"/>
</dbReference>
<dbReference type="EMBL" id="JBICCN010000026">
    <property type="protein sequence ID" value="KAL3101762.1"/>
    <property type="molecule type" value="Genomic_DNA"/>
</dbReference>
<dbReference type="Proteomes" id="UP001620645">
    <property type="component" value="Unassembled WGS sequence"/>
</dbReference>
<sequence>MEDQQQPPKVSVGTQTDGGIEVTEEEKTVPIEKVDVDTQTDDGTEEMEITDDEKTILTVKEAARAVVAHESVWSEPVEMAYARNGKGETRRRKSCEKLGGKDQQLEDVEFCLASKLGVELVLKRTIASDEDIRDATNTVEYMVKRSGAYREETGIRNFTLVKPGSETQKLLDQIIKRVLSECEKRVENIIEINKEKIKALADLLAKKHNYRLGKDEIQHFFSQYEAGQLPPGEEGEEKAMR</sequence>
<organism evidence="2 3">
    <name type="scientific">Heterodera schachtii</name>
    <name type="common">Sugarbeet cyst nematode worm</name>
    <name type="synonym">Tylenchus schachtii</name>
    <dbReference type="NCBI Taxonomy" id="97005"/>
    <lineage>
        <taxon>Eukaryota</taxon>
        <taxon>Metazoa</taxon>
        <taxon>Ecdysozoa</taxon>
        <taxon>Nematoda</taxon>
        <taxon>Chromadorea</taxon>
        <taxon>Rhabditida</taxon>
        <taxon>Tylenchina</taxon>
        <taxon>Tylenchomorpha</taxon>
        <taxon>Tylenchoidea</taxon>
        <taxon>Heteroderidae</taxon>
        <taxon>Heteroderinae</taxon>
        <taxon>Heterodera</taxon>
    </lineage>
</organism>
<name>A0ABD2KFP9_HETSC</name>
<dbReference type="Gene3D" id="1.20.58.760">
    <property type="entry name" value="Peptidase M41"/>
    <property type="match status" value="1"/>
</dbReference>
<dbReference type="AlphaFoldDB" id="A0ABD2KFP9"/>
<evidence type="ECO:0000313" key="2">
    <source>
        <dbReference type="EMBL" id="KAL3101762.1"/>
    </source>
</evidence>
<evidence type="ECO:0000313" key="3">
    <source>
        <dbReference type="Proteomes" id="UP001620645"/>
    </source>
</evidence>
<protein>
    <submittedName>
        <fullName evidence="2">Uncharacterized protein</fullName>
    </submittedName>
</protein>
<feature type="compositionally biased region" description="Polar residues" evidence="1">
    <location>
        <begin position="1"/>
        <end position="17"/>
    </location>
</feature>
<evidence type="ECO:0000256" key="1">
    <source>
        <dbReference type="SAM" id="MobiDB-lite"/>
    </source>
</evidence>
<feature type="region of interest" description="Disordered" evidence="1">
    <location>
        <begin position="1"/>
        <end position="29"/>
    </location>
</feature>
<dbReference type="SUPFAM" id="SSF140990">
    <property type="entry name" value="FtsH protease domain-like"/>
    <property type="match status" value="1"/>
</dbReference>
<comment type="caution">
    <text evidence="2">The sequence shown here is derived from an EMBL/GenBank/DDBJ whole genome shotgun (WGS) entry which is preliminary data.</text>
</comment>
<keyword evidence="3" id="KW-1185">Reference proteome</keyword>